<feature type="binding site" evidence="3">
    <location>
        <position position="54"/>
    </location>
    <ligand>
        <name>CoA</name>
        <dbReference type="ChEBI" id="CHEBI:57287"/>
    </ligand>
</feature>
<dbReference type="GO" id="GO:0070403">
    <property type="term" value="F:NAD+ binding"/>
    <property type="evidence" value="ECO:0007669"/>
    <property type="project" value="InterPro"/>
</dbReference>
<evidence type="ECO:0000259" key="4">
    <source>
        <dbReference type="Pfam" id="PF00725"/>
    </source>
</evidence>
<gene>
    <name evidence="6" type="ORF">dsmv_1050</name>
</gene>
<feature type="binding site" evidence="3">
    <location>
        <position position="123"/>
    </location>
    <ligand>
        <name>CoA</name>
        <dbReference type="ChEBI" id="CHEBI:57287"/>
    </ligand>
</feature>
<dbReference type="Proteomes" id="UP000014977">
    <property type="component" value="Unassembled WGS sequence"/>
</dbReference>
<dbReference type="Gene3D" id="3.40.50.720">
    <property type="entry name" value="NAD(P)-binding Rossmann-like Domain"/>
    <property type="match status" value="1"/>
</dbReference>
<dbReference type="PATRIC" id="fig|1121405.3.peg.218"/>
<dbReference type="InterPro" id="IPR008927">
    <property type="entry name" value="6-PGluconate_DH-like_C_sf"/>
</dbReference>
<dbReference type="STRING" id="897.B2D07_12155"/>
<dbReference type="InterPro" id="IPR006108">
    <property type="entry name" value="3HC_DH_C"/>
</dbReference>
<dbReference type="FunFam" id="3.40.50.720:FF:000009">
    <property type="entry name" value="Fatty oxidation complex, alpha subunit"/>
    <property type="match status" value="1"/>
</dbReference>
<feature type="binding site" evidence="3">
    <location>
        <position position="61"/>
    </location>
    <ligand>
        <name>CoA</name>
        <dbReference type="ChEBI" id="CHEBI:57287"/>
    </ligand>
</feature>
<organism evidence="6 7">
    <name type="scientific">Desulfococcus multivorans DSM 2059</name>
    <dbReference type="NCBI Taxonomy" id="1121405"/>
    <lineage>
        <taxon>Bacteria</taxon>
        <taxon>Pseudomonadati</taxon>
        <taxon>Thermodesulfobacteriota</taxon>
        <taxon>Desulfobacteria</taxon>
        <taxon>Desulfobacterales</taxon>
        <taxon>Desulfococcaceae</taxon>
        <taxon>Desulfococcus</taxon>
    </lineage>
</organism>
<dbReference type="GO" id="GO:0006631">
    <property type="term" value="P:fatty acid metabolic process"/>
    <property type="evidence" value="ECO:0007669"/>
    <property type="project" value="InterPro"/>
</dbReference>
<dbReference type="EMBL" id="ATHJ01000011">
    <property type="protein sequence ID" value="EPR45014.1"/>
    <property type="molecule type" value="Genomic_DNA"/>
</dbReference>
<feature type="domain" description="3-hydroxyacyl-CoA dehydrogenase NAD binding" evidence="5">
    <location>
        <begin position="11"/>
        <end position="187"/>
    </location>
</feature>
<protein>
    <submittedName>
        <fullName evidence="6">3-hydroxyacyl-CoA dehydrogenase NAD-binding protein</fullName>
    </submittedName>
</protein>
<dbReference type="Gene3D" id="1.10.1040.10">
    <property type="entry name" value="N-(1-d-carboxylethyl)-l-norvaline Dehydrogenase, domain 2"/>
    <property type="match status" value="1"/>
</dbReference>
<evidence type="ECO:0000313" key="7">
    <source>
        <dbReference type="Proteomes" id="UP000014977"/>
    </source>
</evidence>
<dbReference type="Pfam" id="PF02737">
    <property type="entry name" value="3HCDH_N"/>
    <property type="match status" value="1"/>
</dbReference>
<name>S7VE51_DESML</name>
<keyword evidence="1" id="KW-0560">Oxidoreductase</keyword>
<evidence type="ECO:0000256" key="2">
    <source>
        <dbReference type="PIRSR" id="PIRSR000105-1"/>
    </source>
</evidence>
<dbReference type="InterPro" id="IPR013328">
    <property type="entry name" value="6PGD_dom2"/>
</dbReference>
<evidence type="ECO:0000256" key="3">
    <source>
        <dbReference type="PIRSR" id="PIRSR000105-3"/>
    </source>
</evidence>
<dbReference type="InterPro" id="IPR006176">
    <property type="entry name" value="3-OHacyl-CoA_DH_NAD-bd"/>
</dbReference>
<dbReference type="GO" id="GO:0016616">
    <property type="term" value="F:oxidoreductase activity, acting on the CH-OH group of donors, NAD or NADP as acceptor"/>
    <property type="evidence" value="ECO:0007669"/>
    <property type="project" value="InterPro"/>
</dbReference>
<comment type="caution">
    <text evidence="6">The sequence shown here is derived from an EMBL/GenBank/DDBJ whole genome shotgun (WGS) entry which is preliminary data.</text>
</comment>
<feature type="domain" description="3-hydroxyacyl-CoA dehydrogenase C-terminal" evidence="4">
    <location>
        <begin position="191"/>
        <end position="287"/>
    </location>
</feature>
<feature type="site" description="Important for catalytic activity" evidence="2">
    <location>
        <position position="144"/>
    </location>
</feature>
<dbReference type="PIRSF" id="PIRSF000105">
    <property type="entry name" value="HCDH"/>
    <property type="match status" value="1"/>
</dbReference>
<dbReference type="SUPFAM" id="SSF51735">
    <property type="entry name" value="NAD(P)-binding Rossmann-fold domains"/>
    <property type="match status" value="1"/>
</dbReference>
<dbReference type="PANTHER" id="PTHR48075:SF5">
    <property type="entry name" value="3-HYDROXYBUTYRYL-COA DEHYDROGENASE"/>
    <property type="match status" value="1"/>
</dbReference>
<dbReference type="AlphaFoldDB" id="S7VE51"/>
<dbReference type="SUPFAM" id="SSF48179">
    <property type="entry name" value="6-phosphogluconate dehydrogenase C-terminal domain-like"/>
    <property type="match status" value="1"/>
</dbReference>
<dbReference type="RefSeq" id="WP_020875241.1">
    <property type="nucleotide sequence ID" value="NZ_ATHJ01000011.1"/>
</dbReference>
<dbReference type="InterPro" id="IPR022694">
    <property type="entry name" value="3-OHacyl-CoA_DH"/>
</dbReference>
<keyword evidence="7" id="KW-1185">Reference proteome</keyword>
<reference evidence="6 7" key="1">
    <citation type="journal article" date="2013" name="Genome Announc.">
        <title>Draft genome sequences for three mercury-methylating, sulfate-reducing bacteria.</title>
        <authorList>
            <person name="Brown S.D."/>
            <person name="Hurt R.A.Jr."/>
            <person name="Gilmour C.C."/>
            <person name="Elias D.A."/>
        </authorList>
    </citation>
    <scope>NUCLEOTIDE SEQUENCE [LARGE SCALE GENOMIC DNA]</scope>
    <source>
        <strain evidence="6 7">DSM 2059</strain>
    </source>
</reference>
<dbReference type="InterPro" id="IPR036291">
    <property type="entry name" value="NAD(P)-bd_dom_sf"/>
</dbReference>
<evidence type="ECO:0000313" key="6">
    <source>
        <dbReference type="EMBL" id="EPR45014.1"/>
    </source>
</evidence>
<sequence length="294" mass="32633">MERTEMKIENICVVGAGLMGGGIAQVFAQSGMTVTLHDENGDALEKARRNIDWSVGKLIEKGRLKAAKKTILERIRYTKDLETASSAELVIEAVFENLELKRTLFQRLDEVCPSDTFLASNTSSLPITELAAATRRPEKVLGLHFFSPVPMMQAVEVVRGLSTSEAVMAMGVAVVERLGKTPIRVESDIPGFLLNRINLVSYVEAIRLLEQGVATAEDVDRGVRSAFGRPMGPFETGDMVGLDVSYHALTSIYRESRDDRYYPPQLLRRKVRAGHLGRKSGQGWYAYDENGNRR</sequence>
<dbReference type="eggNOG" id="COG1250">
    <property type="taxonomic scope" value="Bacteria"/>
</dbReference>
<dbReference type="PANTHER" id="PTHR48075">
    <property type="entry name" value="3-HYDROXYACYL-COA DEHYDROGENASE FAMILY PROTEIN"/>
    <property type="match status" value="1"/>
</dbReference>
<evidence type="ECO:0000259" key="5">
    <source>
        <dbReference type="Pfam" id="PF02737"/>
    </source>
</evidence>
<evidence type="ECO:0000256" key="1">
    <source>
        <dbReference type="ARBA" id="ARBA00023002"/>
    </source>
</evidence>
<accession>S7VE51</accession>
<proteinExistence type="predicted"/>
<dbReference type="Pfam" id="PF00725">
    <property type="entry name" value="3HCDH"/>
    <property type="match status" value="1"/>
</dbReference>